<evidence type="ECO:0000313" key="1">
    <source>
        <dbReference type="EMBL" id="CAL1262926.1"/>
    </source>
</evidence>
<gene>
    <name evidence="1" type="ORF">LARSCL_LOCUS1276</name>
</gene>
<dbReference type="AlphaFoldDB" id="A0AAV1YW26"/>
<proteinExistence type="predicted"/>
<evidence type="ECO:0000313" key="2">
    <source>
        <dbReference type="Proteomes" id="UP001497382"/>
    </source>
</evidence>
<accession>A0AAV1YW26</accession>
<protein>
    <submittedName>
        <fullName evidence="1">Uncharacterized protein</fullName>
    </submittedName>
</protein>
<dbReference type="Proteomes" id="UP001497382">
    <property type="component" value="Unassembled WGS sequence"/>
</dbReference>
<organism evidence="1 2">
    <name type="scientific">Larinioides sclopetarius</name>
    <dbReference type="NCBI Taxonomy" id="280406"/>
    <lineage>
        <taxon>Eukaryota</taxon>
        <taxon>Metazoa</taxon>
        <taxon>Ecdysozoa</taxon>
        <taxon>Arthropoda</taxon>
        <taxon>Chelicerata</taxon>
        <taxon>Arachnida</taxon>
        <taxon>Araneae</taxon>
        <taxon>Araneomorphae</taxon>
        <taxon>Entelegynae</taxon>
        <taxon>Araneoidea</taxon>
        <taxon>Araneidae</taxon>
        <taxon>Larinioides</taxon>
    </lineage>
</organism>
<comment type="caution">
    <text evidence="1">The sequence shown here is derived from an EMBL/GenBank/DDBJ whole genome shotgun (WGS) entry which is preliminary data.</text>
</comment>
<dbReference type="EMBL" id="CAXIEN010000007">
    <property type="protein sequence ID" value="CAL1262926.1"/>
    <property type="molecule type" value="Genomic_DNA"/>
</dbReference>
<sequence>KFYILLILQEIHGSTPVSSTPPIKVQVPQKIPIPVQQTIAPQTAAPTRFVSNSMQPRTIITSPQRYSSPNVTVMKKEVPVTTSSVPVRLRSYLAEKNQALNKTSKQVIDLTDEASSNKKLMPASSTLVSLASNSVPKVNLPGLQNNQNVLLPLNGLYQMLPASTPNNSQFSLSNPVQVQQVSRQAFIPTLQPNTLGPRTVAYIIPSNTGQMQTYGRNAVPVSNFVSGTNQRLQTLIVRVTNPGKS</sequence>
<name>A0AAV1YW26_9ARAC</name>
<reference evidence="1 2" key="1">
    <citation type="submission" date="2024-04" db="EMBL/GenBank/DDBJ databases">
        <authorList>
            <person name="Rising A."/>
            <person name="Reimegard J."/>
            <person name="Sonavane S."/>
            <person name="Akerstrom W."/>
            <person name="Nylinder S."/>
            <person name="Hedman E."/>
            <person name="Kallberg Y."/>
        </authorList>
    </citation>
    <scope>NUCLEOTIDE SEQUENCE [LARGE SCALE GENOMIC DNA]</scope>
</reference>
<keyword evidence="2" id="KW-1185">Reference proteome</keyword>
<feature type="non-terminal residue" evidence="1">
    <location>
        <position position="1"/>
    </location>
</feature>